<feature type="transmembrane region" description="Helical" evidence="6">
    <location>
        <begin position="214"/>
        <end position="234"/>
    </location>
</feature>
<reference evidence="7 8" key="1">
    <citation type="submission" date="2018-06" db="EMBL/GenBank/DDBJ databases">
        <authorList>
            <consortium name="Pathogen Informatics"/>
            <person name="Doyle S."/>
        </authorList>
    </citation>
    <scope>NUCLEOTIDE SEQUENCE [LARGE SCALE GENOMIC DNA]</scope>
    <source>
        <strain evidence="7 8">NCTC13316</strain>
    </source>
</reference>
<evidence type="ECO:0000256" key="5">
    <source>
        <dbReference type="ARBA" id="ARBA00023136"/>
    </source>
</evidence>
<proteinExistence type="inferred from homology"/>
<evidence type="ECO:0000256" key="4">
    <source>
        <dbReference type="ARBA" id="ARBA00022989"/>
    </source>
</evidence>
<dbReference type="OrthoDB" id="9789940at2"/>
<name>A0A378JIL2_9GAMM</name>
<gene>
    <name evidence="7" type="ORF">NCTC13316_00684</name>
</gene>
<dbReference type="AlphaFoldDB" id="A0A378JIL2"/>
<dbReference type="CDD" id="cd06662">
    <property type="entry name" value="SURF1"/>
    <property type="match status" value="1"/>
</dbReference>
<dbReference type="EMBL" id="UGOD01000001">
    <property type="protein sequence ID" value="STX50601.1"/>
    <property type="molecule type" value="Genomic_DNA"/>
</dbReference>
<keyword evidence="5 6" id="KW-0472">Membrane</keyword>
<keyword evidence="6" id="KW-1003">Cell membrane</keyword>
<comment type="subcellular location">
    <subcellularLocation>
        <location evidence="6">Cell membrane</location>
        <topology evidence="6">Multi-pass membrane protein</topology>
    </subcellularLocation>
    <subcellularLocation>
        <location evidence="1">Membrane</location>
    </subcellularLocation>
</comment>
<protein>
    <recommendedName>
        <fullName evidence="6">SURF1-like protein</fullName>
    </recommendedName>
</protein>
<evidence type="ECO:0000256" key="1">
    <source>
        <dbReference type="ARBA" id="ARBA00004370"/>
    </source>
</evidence>
<keyword evidence="8" id="KW-1185">Reference proteome</keyword>
<dbReference type="InterPro" id="IPR002994">
    <property type="entry name" value="Surf1/Shy1"/>
</dbReference>
<comment type="similarity">
    <text evidence="2 6">Belongs to the SURF1 family.</text>
</comment>
<feature type="transmembrane region" description="Helical" evidence="6">
    <location>
        <begin position="12"/>
        <end position="33"/>
    </location>
</feature>
<dbReference type="PANTHER" id="PTHR23427:SF2">
    <property type="entry name" value="SURFEIT LOCUS PROTEIN 1"/>
    <property type="match status" value="1"/>
</dbReference>
<dbReference type="Proteomes" id="UP000254794">
    <property type="component" value="Unassembled WGS sequence"/>
</dbReference>
<evidence type="ECO:0000313" key="8">
    <source>
        <dbReference type="Proteomes" id="UP000254794"/>
    </source>
</evidence>
<sequence length="239" mass="28131">MASLTCFHRRFTFNWLMIMGVIFSSSFFIYLGIWQLNRAHEKKSMLITEKYLSEKSPIKWQVNSNPKQYQQIIVQGQYLPQNFLLDNQHYEHQFGYNVLTPLLLSDGKVILIDRGWIKGDLDRRKLPTITFLNKSLQLLGQVYYPSSKNWVLGQILEEKTPNLAVIEQIDPVKISQFLHKSVYPFIIRLHKLEKNGYIREWAVISMPPARHKAYALQWFAMALAIWVIFIGLNLKKTNE</sequence>
<dbReference type="GO" id="GO:0005886">
    <property type="term" value="C:plasma membrane"/>
    <property type="evidence" value="ECO:0007669"/>
    <property type="project" value="UniProtKB-SubCell"/>
</dbReference>
<evidence type="ECO:0000256" key="6">
    <source>
        <dbReference type="RuleBase" id="RU363076"/>
    </source>
</evidence>
<evidence type="ECO:0000256" key="3">
    <source>
        <dbReference type="ARBA" id="ARBA00022692"/>
    </source>
</evidence>
<accession>A0A378JIL2</accession>
<dbReference type="Pfam" id="PF02104">
    <property type="entry name" value="SURF1"/>
    <property type="match status" value="1"/>
</dbReference>
<dbReference type="InterPro" id="IPR045214">
    <property type="entry name" value="Surf1/Surf4"/>
</dbReference>
<evidence type="ECO:0000313" key="7">
    <source>
        <dbReference type="EMBL" id="STX50601.1"/>
    </source>
</evidence>
<dbReference type="PANTHER" id="PTHR23427">
    <property type="entry name" value="SURFEIT LOCUS PROTEIN"/>
    <property type="match status" value="1"/>
</dbReference>
<organism evidence="7 8">
    <name type="scientific">Legionella busanensis</name>
    <dbReference type="NCBI Taxonomy" id="190655"/>
    <lineage>
        <taxon>Bacteria</taxon>
        <taxon>Pseudomonadati</taxon>
        <taxon>Pseudomonadota</taxon>
        <taxon>Gammaproteobacteria</taxon>
        <taxon>Legionellales</taxon>
        <taxon>Legionellaceae</taxon>
        <taxon>Legionella</taxon>
    </lineage>
</organism>
<keyword evidence="4 6" id="KW-1133">Transmembrane helix</keyword>
<keyword evidence="3 6" id="KW-0812">Transmembrane</keyword>
<dbReference type="PROSITE" id="PS50895">
    <property type="entry name" value="SURF1"/>
    <property type="match status" value="1"/>
</dbReference>
<evidence type="ECO:0000256" key="2">
    <source>
        <dbReference type="ARBA" id="ARBA00007165"/>
    </source>
</evidence>
<dbReference type="RefSeq" id="WP_115330308.1">
    <property type="nucleotide sequence ID" value="NZ_CAAAHP010000004.1"/>
</dbReference>